<dbReference type="Proteomes" id="UP000247409">
    <property type="component" value="Unassembled WGS sequence"/>
</dbReference>
<evidence type="ECO:0000259" key="5">
    <source>
        <dbReference type="Pfam" id="PF19278"/>
    </source>
</evidence>
<dbReference type="GO" id="GO:0005829">
    <property type="term" value="C:cytosol"/>
    <property type="evidence" value="ECO:0007669"/>
    <property type="project" value="TreeGrafter"/>
</dbReference>
<gene>
    <name evidence="6" type="ORF">BWQ96_02151</name>
</gene>
<dbReference type="InterPro" id="IPR002821">
    <property type="entry name" value="Hydantoinase_A"/>
</dbReference>
<dbReference type="OrthoDB" id="3643at2759"/>
<comment type="caution">
    <text evidence="6">The sequence shown here is derived from an EMBL/GenBank/DDBJ whole genome shotgun (WGS) entry which is preliminary data.</text>
</comment>
<sequence length="1295" mass="141251">MTSAYPRVRIAIDRGGTFTDVYAEVDYQGTDGTKSIYTQRHVLKLLSEDPHNYDDAPTEAIRRILHLATGTEQPRGQPLETTYVQSIRMGTTIATNALLERKGEPCALVVTEGLGDILQIGNQARPNIFDLKVQKKPPLTQLSIEARERVILDKQDNAYQRGLGEAQAPVKIRQALDEEYLCAQLECLKAKSVQSIAIALMHSYILKDHETRIRQIAIENGFKHISLSSELTPMVKIVPRAFTATVDAYLTPKIKQYIEKFRSGFRDCLKHVEVQFMQSDGGLCDIDSFSGYLAILSGPAGGVVGYAKSFYGYERNFPENGSSTDVQPVIGFDMGGTSTDVSRYSGHFDHVFETETAGVTIQAPQLDINTVAAGGGSRLFFRNGMFYVGPESAGAHPGPVCYRKGGYLTITDANLLLGRIEPSLFPHIFGEDADQPLDITATRKAFAELTEVINDSLRAMNEGEMVPEQVAEGFIKVANETMCRPIRQLTEAKGFDTRYHSLACFGGAGGQHACAIARSLGIETVYVHKYSGVLSAYGTALADSVVEVQEPADVMYINEGARKKAFIMLKSLRSKAQEVLRKRGFKEETMRFELYIDLRYAGTDFGIMVQCPEEYEHCPERVEFDNLFEEKYHLEHGFSIPERPLVIDNVRVRGLGNLNEAHNTNGATSISVPRLKLNTETQSYKKTVEGAVPVMTTRCFYSDAGGWVSSEVWRMEDLPKGKAVLPGPCLIIDMAAGNTIVIDPGSIARVACDSNVIITIQPVVGSSKTFTRSNVDIDQVDPVKLSIYSHRFMSIAEQMGRTLQRTSISTNIKERLDFSCALFDETGGLVANAPHVPVHLGSMQDTVRYQIRSLRQSWVEGEVVLSNHPQAGGSHLPDITIITPVFNNKEVVFYVASRGHHADIGGKTPGSMPPFSKKLSDEGLAVRSMRIVKSGLFQEDEITGLLREAGCRCIQDVISDIRAQIAANKKGIVLVRELIEAEGLHSVQLYMHHIQVTAERAVRCLLKKVSLRKGLGEHPELQFSDHMDDGTEIKLTIRINPKLGTALFDFSGTGPESTANTNAPLAITTSAVIYALRCLVDEDIPLNQGCLNPIKIIVPKNSILSPSDGAAVVGGNVLTSQRVTDVIFGAFGACAASQGCMNNLTFGDETMGYYETIGGGAGAGPGWDGASGVQSHMTNTRITDPEIIERRYPVIVREFSLRKNSQGTGRHNGGNGLIRSLEFTKAMIVSILSERRTYSPWGCEGGGDAEPGKNLLIKANGSVLNLGGKNSVEVVSGDVVQVQTPGGGAFGKIGA</sequence>
<dbReference type="InterPro" id="IPR045079">
    <property type="entry name" value="Oxoprolinase-like"/>
</dbReference>
<comment type="similarity">
    <text evidence="1">Belongs to the oxoprolinase family.</text>
</comment>
<keyword evidence="7" id="KW-1185">Reference proteome</keyword>
<evidence type="ECO:0000259" key="2">
    <source>
        <dbReference type="Pfam" id="PF01968"/>
    </source>
</evidence>
<evidence type="ECO:0000259" key="3">
    <source>
        <dbReference type="Pfam" id="PF02538"/>
    </source>
</evidence>
<dbReference type="STRING" id="448386.A0A2V3J1H8"/>
<dbReference type="GO" id="GO:0017168">
    <property type="term" value="F:5-oxoprolinase (ATP-hydrolyzing) activity"/>
    <property type="evidence" value="ECO:0007669"/>
    <property type="project" value="TreeGrafter"/>
</dbReference>
<accession>A0A2V3J1H8</accession>
<dbReference type="GO" id="GO:0006749">
    <property type="term" value="P:glutathione metabolic process"/>
    <property type="evidence" value="ECO:0007669"/>
    <property type="project" value="TreeGrafter"/>
</dbReference>
<proteinExistence type="inferred from homology"/>
<dbReference type="Pfam" id="PF01968">
    <property type="entry name" value="Hydantoinase_A"/>
    <property type="match status" value="1"/>
</dbReference>
<name>A0A2V3J1H8_9FLOR</name>
<dbReference type="Pfam" id="PF19278">
    <property type="entry name" value="Hydant_A_C"/>
    <property type="match status" value="1"/>
</dbReference>
<dbReference type="Pfam" id="PF05378">
    <property type="entry name" value="Hydant_A_N"/>
    <property type="match status" value="1"/>
</dbReference>
<dbReference type="EMBL" id="NBIV01000016">
    <property type="protein sequence ID" value="PXF48199.1"/>
    <property type="molecule type" value="Genomic_DNA"/>
</dbReference>
<feature type="domain" description="Acetophenone carboxylase-like C-terminal" evidence="5">
    <location>
        <begin position="570"/>
        <end position="758"/>
    </location>
</feature>
<dbReference type="InterPro" id="IPR049517">
    <property type="entry name" value="ACX-like_C"/>
</dbReference>
<dbReference type="InterPro" id="IPR003692">
    <property type="entry name" value="Hydantoinase_B"/>
</dbReference>
<reference evidence="6 7" key="1">
    <citation type="journal article" date="2018" name="Mol. Biol. Evol.">
        <title>Analysis of the draft genome of the red seaweed Gracilariopsis chorda provides insights into genome size evolution in Rhodophyta.</title>
        <authorList>
            <person name="Lee J."/>
            <person name="Yang E.C."/>
            <person name="Graf L."/>
            <person name="Yang J.H."/>
            <person name="Qiu H."/>
            <person name="Zel Zion U."/>
            <person name="Chan C.X."/>
            <person name="Stephens T.G."/>
            <person name="Weber A.P.M."/>
            <person name="Boo G.H."/>
            <person name="Boo S.M."/>
            <person name="Kim K.M."/>
            <person name="Shin Y."/>
            <person name="Jung M."/>
            <person name="Lee S.J."/>
            <person name="Yim H.S."/>
            <person name="Lee J.H."/>
            <person name="Bhattacharya D."/>
            <person name="Yoon H.S."/>
        </authorList>
    </citation>
    <scope>NUCLEOTIDE SEQUENCE [LARGE SCALE GENOMIC DNA]</scope>
    <source>
        <strain evidence="6 7">SKKU-2015</strain>
        <tissue evidence="6">Whole body</tissue>
    </source>
</reference>
<dbReference type="PANTHER" id="PTHR11365:SF2">
    <property type="entry name" value="5-OXOPROLINASE"/>
    <property type="match status" value="1"/>
</dbReference>
<evidence type="ECO:0000256" key="1">
    <source>
        <dbReference type="ARBA" id="ARBA00010403"/>
    </source>
</evidence>
<feature type="domain" description="Hydantoinase A/oxoprolinase" evidence="2">
    <location>
        <begin position="240"/>
        <end position="546"/>
    </location>
</feature>
<organism evidence="6 7">
    <name type="scientific">Gracilariopsis chorda</name>
    <dbReference type="NCBI Taxonomy" id="448386"/>
    <lineage>
        <taxon>Eukaryota</taxon>
        <taxon>Rhodophyta</taxon>
        <taxon>Florideophyceae</taxon>
        <taxon>Rhodymeniophycidae</taxon>
        <taxon>Gracilariales</taxon>
        <taxon>Gracilariaceae</taxon>
        <taxon>Gracilariopsis</taxon>
    </lineage>
</organism>
<evidence type="ECO:0000259" key="4">
    <source>
        <dbReference type="Pfam" id="PF05378"/>
    </source>
</evidence>
<feature type="domain" description="Hydantoinase/oxoprolinase N-terminal" evidence="4">
    <location>
        <begin position="9"/>
        <end position="219"/>
    </location>
</feature>
<dbReference type="PANTHER" id="PTHR11365">
    <property type="entry name" value="5-OXOPROLINASE RELATED"/>
    <property type="match status" value="1"/>
</dbReference>
<evidence type="ECO:0000313" key="6">
    <source>
        <dbReference type="EMBL" id="PXF48199.1"/>
    </source>
</evidence>
<dbReference type="Pfam" id="PF02538">
    <property type="entry name" value="Hydantoinase_B"/>
    <property type="match status" value="1"/>
</dbReference>
<dbReference type="InterPro" id="IPR008040">
    <property type="entry name" value="Hydant_A_N"/>
</dbReference>
<protein>
    <submittedName>
        <fullName evidence="6">5-oxoprolinase</fullName>
    </submittedName>
</protein>
<feature type="domain" description="Hydantoinase B/oxoprolinase" evidence="3">
    <location>
        <begin position="781"/>
        <end position="1292"/>
    </location>
</feature>
<evidence type="ECO:0000313" key="7">
    <source>
        <dbReference type="Proteomes" id="UP000247409"/>
    </source>
</evidence>